<reference evidence="3" key="1">
    <citation type="submission" date="2025-08" db="UniProtKB">
        <authorList>
            <consortium name="RefSeq"/>
        </authorList>
    </citation>
    <scope>IDENTIFICATION</scope>
    <source>
        <tissue evidence="3">Gonads</tissue>
    </source>
</reference>
<dbReference type="InParanoid" id="A0A1S3IHT6"/>
<dbReference type="Proteomes" id="UP000085678">
    <property type="component" value="Unplaced"/>
</dbReference>
<feature type="compositionally biased region" description="Low complexity" evidence="1">
    <location>
        <begin position="317"/>
        <end position="329"/>
    </location>
</feature>
<feature type="compositionally biased region" description="Acidic residues" evidence="1">
    <location>
        <begin position="365"/>
        <end position="374"/>
    </location>
</feature>
<dbReference type="RefSeq" id="XP_013397054.1">
    <property type="nucleotide sequence ID" value="XM_013541600.1"/>
</dbReference>
<feature type="region of interest" description="Disordered" evidence="1">
    <location>
        <begin position="785"/>
        <end position="813"/>
    </location>
</feature>
<dbReference type="GeneID" id="106163884"/>
<feature type="region of interest" description="Disordered" evidence="1">
    <location>
        <begin position="361"/>
        <end position="457"/>
    </location>
</feature>
<keyword evidence="2" id="KW-1185">Reference proteome</keyword>
<feature type="compositionally biased region" description="Polar residues" evidence="1">
    <location>
        <begin position="401"/>
        <end position="412"/>
    </location>
</feature>
<dbReference type="AlphaFoldDB" id="A0A1S3IHT6"/>
<protein>
    <submittedName>
        <fullName evidence="3">Uncharacterized protein LOC106163884</fullName>
    </submittedName>
</protein>
<dbReference type="KEGG" id="lak:106163884"/>
<feature type="compositionally biased region" description="Polar residues" evidence="1">
    <location>
        <begin position="687"/>
        <end position="698"/>
    </location>
</feature>
<sequence length="949" mass="106223">MTEDAQKTLAFQSFCRLWKPPSSLDRLDYLYGELFTQNIEVEKKFTSSTFEDILSGITFSNEEILEFDVDDAYDEFFEATAVFDKSFHDHSCTSVWPICRTTRRPVLLDCDKINNLYLSAIKTPGYGRKFGFTEEKEDKTFYNNCFDPRLQFKGLLDEKLLFWEHKKNDKKVDQNLFLALENISDILYDHISKYRLFLSVLTQPYDTLITDPGEKIHTPDSDGDIHTPSDAILDTPKFPVIINTEDKEEMELIERVLADKIQSIWTGNCNVPRTGKLEPISCPVSTKWSKRLDPLDQLDLTPVTRPKVETTDAVAPASARGGSGRTTTTDSEDIDQYLKEIWSEIHEKDLFEDITDMSVSSFEMESQDSQESIEVDNPSVPSNTEEDINSTDDGHQEEAASVSQKKCTSQPELSHLAESVPDSKREEQQQHEEFQMDTDVKRRLPIKPCPSDSALYTSPSRLITTKGIKDATELVGQPIPVQTTNRQEVPRKHIAQVQRSGDYPPSGWHTQCHQTWTYINATGRPQSSYPNRLSPGFSTTSQVPGAHWTQGVQDSSKQWLQQQNQVATVPHNSGHHHPHQHHHQTASVQFCQPKYSVAQDPTPQVQTWQQNQLAPPVAHLGLAGGQVWQQWQKQYHVPGAGGGQASSQQQIQGQIFQHPVSKLPPGGLPQTYSLQQVRQGQMGEPTPYQQPVPSQSWQTRDRIQQKKSYPVPTRTIHPVYLQNQKLATYASMKDTGDRHLLAVRPQGINPNNLVQIKVEDLFQSAVAHQGQNNPLQKPVSLNQVSNTLRSPGSRTKTTKPLDSGSTSGSPVIRMDHSCGGVELASERATPSLHATPSVVDSKTQEAIEKLENTASMLTPNNHPAETGRNHLQLLNVNSEVFVPGKSSLLQRIRAAQSKSKAHFSNQTAVAAARKAGSGHLATGNAILWTSNAIHSHKVMSAWKNISQGK</sequence>
<name>A0A1S3IHT6_LINAN</name>
<dbReference type="OrthoDB" id="6153554at2759"/>
<accession>A0A1S3IHT6</accession>
<feature type="compositionally biased region" description="Polar residues" evidence="1">
    <location>
        <begin position="785"/>
        <end position="809"/>
    </location>
</feature>
<feature type="compositionally biased region" description="Basic and acidic residues" evidence="1">
    <location>
        <begin position="421"/>
        <end position="442"/>
    </location>
</feature>
<evidence type="ECO:0000313" key="2">
    <source>
        <dbReference type="Proteomes" id="UP000085678"/>
    </source>
</evidence>
<evidence type="ECO:0000256" key="1">
    <source>
        <dbReference type="SAM" id="MobiDB-lite"/>
    </source>
</evidence>
<evidence type="ECO:0000313" key="3">
    <source>
        <dbReference type="RefSeq" id="XP_013397054.1"/>
    </source>
</evidence>
<organism evidence="2 3">
    <name type="scientific">Lingula anatina</name>
    <name type="common">Brachiopod</name>
    <name type="synonym">Lingula unguis</name>
    <dbReference type="NCBI Taxonomy" id="7574"/>
    <lineage>
        <taxon>Eukaryota</taxon>
        <taxon>Metazoa</taxon>
        <taxon>Spiralia</taxon>
        <taxon>Lophotrochozoa</taxon>
        <taxon>Brachiopoda</taxon>
        <taxon>Linguliformea</taxon>
        <taxon>Lingulata</taxon>
        <taxon>Lingulida</taxon>
        <taxon>Linguloidea</taxon>
        <taxon>Lingulidae</taxon>
        <taxon>Lingula</taxon>
    </lineage>
</organism>
<proteinExistence type="predicted"/>
<gene>
    <name evidence="3" type="primary">LOC106163884</name>
</gene>
<feature type="region of interest" description="Disordered" evidence="1">
    <location>
        <begin position="299"/>
        <end position="332"/>
    </location>
</feature>
<feature type="region of interest" description="Disordered" evidence="1">
    <location>
        <begin position="676"/>
        <end position="699"/>
    </location>
</feature>